<evidence type="ECO:0000256" key="1">
    <source>
        <dbReference type="SAM" id="MobiDB-lite"/>
    </source>
</evidence>
<proteinExistence type="predicted"/>
<organism evidence="2 3">
    <name type="scientific">Marinobacter persicus</name>
    <dbReference type="NCBI Taxonomy" id="930118"/>
    <lineage>
        <taxon>Bacteria</taxon>
        <taxon>Pseudomonadati</taxon>
        <taxon>Pseudomonadota</taxon>
        <taxon>Gammaproteobacteria</taxon>
        <taxon>Pseudomonadales</taxon>
        <taxon>Marinobacteraceae</taxon>
        <taxon>Marinobacter</taxon>
    </lineage>
</organism>
<protein>
    <recommendedName>
        <fullName evidence="4">DDE family transposase</fullName>
    </recommendedName>
</protein>
<evidence type="ECO:0008006" key="4">
    <source>
        <dbReference type="Google" id="ProtNLM"/>
    </source>
</evidence>
<name>A0A1I3U029_9GAMM</name>
<accession>A0A1I3U029</accession>
<dbReference type="AlphaFoldDB" id="A0A1I3U029"/>
<feature type="region of interest" description="Disordered" evidence="1">
    <location>
        <begin position="96"/>
        <end position="119"/>
    </location>
</feature>
<sequence length="119" mass="12918">MGRGKPSKEVKSNLTDNESAKMTTSKGTIQGYNGVATVDKKHQIIIDAQAFGEGQEHHTLQPVLETVETRFKKLGIAENIYQQGAIVTADTGFANDKFDGSKFEQPQAGPQGESHGRDE</sequence>
<feature type="compositionally biased region" description="Polar residues" evidence="1">
    <location>
        <begin position="12"/>
        <end position="22"/>
    </location>
</feature>
<feature type="region of interest" description="Disordered" evidence="1">
    <location>
        <begin position="1"/>
        <end position="22"/>
    </location>
</feature>
<dbReference type="EMBL" id="FOSC01000005">
    <property type="protein sequence ID" value="SFJ76252.1"/>
    <property type="molecule type" value="Genomic_DNA"/>
</dbReference>
<keyword evidence="3" id="KW-1185">Reference proteome</keyword>
<evidence type="ECO:0000313" key="3">
    <source>
        <dbReference type="Proteomes" id="UP000199445"/>
    </source>
</evidence>
<evidence type="ECO:0000313" key="2">
    <source>
        <dbReference type="EMBL" id="SFJ76252.1"/>
    </source>
</evidence>
<reference evidence="2 3" key="1">
    <citation type="submission" date="2016-10" db="EMBL/GenBank/DDBJ databases">
        <authorList>
            <person name="de Groot N.N."/>
        </authorList>
    </citation>
    <scope>NUCLEOTIDE SEQUENCE [LARGE SCALE GENOMIC DNA]</scope>
    <source>
        <strain evidence="2 3">IBRC-M 10445</strain>
    </source>
</reference>
<dbReference type="Proteomes" id="UP000199445">
    <property type="component" value="Unassembled WGS sequence"/>
</dbReference>
<gene>
    <name evidence="2" type="ORF">SAMN05216429_105236</name>
</gene>
<feature type="compositionally biased region" description="Basic and acidic residues" evidence="1">
    <location>
        <begin position="1"/>
        <end position="11"/>
    </location>
</feature>